<evidence type="ECO:0000313" key="3">
    <source>
        <dbReference type="Proteomes" id="UP000631114"/>
    </source>
</evidence>
<comment type="caution">
    <text evidence="2">The sequence shown here is derived from an EMBL/GenBank/DDBJ whole genome shotgun (WGS) entry which is preliminary data.</text>
</comment>
<keyword evidence="3" id="KW-1185">Reference proteome</keyword>
<evidence type="ECO:0000313" key="2">
    <source>
        <dbReference type="EMBL" id="KAF9594305.1"/>
    </source>
</evidence>
<dbReference type="PANTHER" id="PTHR46929">
    <property type="entry name" value="EXPRESSED PROTEIN"/>
    <property type="match status" value="1"/>
</dbReference>
<evidence type="ECO:0000256" key="1">
    <source>
        <dbReference type="SAM" id="MobiDB-lite"/>
    </source>
</evidence>
<name>A0A835H692_9MAGN</name>
<proteinExistence type="predicted"/>
<feature type="region of interest" description="Disordered" evidence="1">
    <location>
        <begin position="275"/>
        <end position="296"/>
    </location>
</feature>
<accession>A0A835H692</accession>
<sequence length="317" mass="35136">NGSRYNNYYKPRVVKFSCQVNGKRGNEVVTNEVDLPQFSSATVPKIESSSGNGCSIIIITSQRVVKFSCQVNGKRGNEVVTNEVDLPQFSSATVPKEWMRDNNYYKPRVVKFSCQVNGKRGNEVVTNEVDLPQFSSAAIPKIESSSGETSFPATRALKKNHSAIRTLIDQSGFGWDNNREMVYADDDQAHPDFGIWRTKSVTGYEDLCIIFGDGGTSGKYSRAPSEKVLNHEKHIPKNEEGSQSPLVGSDDLGNNTLKPINLDSEFEACAQLKKRRPKMMPNPHETKKSRPKSTVEGMVDVIQSMATTFTEIANNAD</sequence>
<evidence type="ECO:0008006" key="4">
    <source>
        <dbReference type="Google" id="ProtNLM"/>
    </source>
</evidence>
<gene>
    <name evidence="2" type="ORF">IFM89_029446</name>
</gene>
<dbReference type="EMBL" id="JADFTS010000008">
    <property type="protein sequence ID" value="KAF9594305.1"/>
    <property type="molecule type" value="Genomic_DNA"/>
</dbReference>
<feature type="non-terminal residue" evidence="2">
    <location>
        <position position="317"/>
    </location>
</feature>
<dbReference type="AlphaFoldDB" id="A0A835H692"/>
<organism evidence="2 3">
    <name type="scientific">Coptis chinensis</name>
    <dbReference type="NCBI Taxonomy" id="261450"/>
    <lineage>
        <taxon>Eukaryota</taxon>
        <taxon>Viridiplantae</taxon>
        <taxon>Streptophyta</taxon>
        <taxon>Embryophyta</taxon>
        <taxon>Tracheophyta</taxon>
        <taxon>Spermatophyta</taxon>
        <taxon>Magnoliopsida</taxon>
        <taxon>Ranunculales</taxon>
        <taxon>Ranunculaceae</taxon>
        <taxon>Coptidoideae</taxon>
        <taxon>Coptis</taxon>
    </lineage>
</organism>
<dbReference type="Proteomes" id="UP000631114">
    <property type="component" value="Unassembled WGS sequence"/>
</dbReference>
<reference evidence="2 3" key="1">
    <citation type="submission" date="2020-10" db="EMBL/GenBank/DDBJ databases">
        <title>The Coptis chinensis genome and diversification of protoberbering-type alkaloids.</title>
        <authorList>
            <person name="Wang B."/>
            <person name="Shu S."/>
            <person name="Song C."/>
            <person name="Liu Y."/>
        </authorList>
    </citation>
    <scope>NUCLEOTIDE SEQUENCE [LARGE SCALE GENOMIC DNA]</scope>
    <source>
        <strain evidence="2">HL-2020</strain>
        <tissue evidence="2">Leaf</tissue>
    </source>
</reference>
<dbReference type="OrthoDB" id="1748457at2759"/>
<dbReference type="PANTHER" id="PTHR46929:SF3">
    <property type="entry name" value="MYB_SANT-LIKE DOMAIN-CONTAINING PROTEIN"/>
    <property type="match status" value="1"/>
</dbReference>
<protein>
    <recommendedName>
        <fullName evidence="4">Myb/SANT-like domain-containing protein</fullName>
    </recommendedName>
</protein>